<dbReference type="Proteomes" id="UP001372834">
    <property type="component" value="Unassembled WGS sequence"/>
</dbReference>
<keyword evidence="1" id="KW-0175">Coiled coil</keyword>
<dbReference type="AlphaFoldDB" id="A0AAN8S7Z8"/>
<dbReference type="EMBL" id="JAWJWE010000003">
    <property type="protein sequence ID" value="KAK6639332.1"/>
    <property type="molecule type" value="Genomic_DNA"/>
</dbReference>
<name>A0AAN8S7Z8_POLSC</name>
<comment type="caution">
    <text evidence="2">The sequence shown here is derived from an EMBL/GenBank/DDBJ whole genome shotgun (WGS) entry which is preliminary data.</text>
</comment>
<gene>
    <name evidence="2" type="ORF">RUM43_007604</name>
</gene>
<evidence type="ECO:0000313" key="3">
    <source>
        <dbReference type="Proteomes" id="UP001372834"/>
    </source>
</evidence>
<sequence>MANKIKRERKDIASAEKEAACFKEIHKLLENIENDTERAEENTLNVVNAAIGEPECSVIPYSTPWIKAFNGELLLSLFNEESICLRNFIDEEHEGSVPHLKEENIRNYIAQDIIEILLHTIERINNLSIAKEVTLYTLYLISVHHDEKFIFNCHLYLINRKRPIVVEDIFPIFANWGLDLTDLYNVDEEKLRRRFGKKDRNIDKMPENERLLTFNIELIGKTLISYTICNFLDFTSGARTFIGILARLILSQKLYSEGLIPTYSTLLTFACQKIVQRKILKLSEIIQILFEKERDILLQVEICNSIVHPFFPVLNSLLVLDTISSVLGREGWPKGPLITIDHIKATLRKLRENEVLPVEFYSILTLLTNALRHITATPDDFAEINSLLTVLESKINQTEDSVDLIRLKRELAKVRSLVADIKT</sequence>
<protein>
    <submittedName>
        <fullName evidence="2">Uncharacterized protein</fullName>
    </submittedName>
</protein>
<accession>A0AAN8S7Z8</accession>
<proteinExistence type="predicted"/>
<evidence type="ECO:0000313" key="2">
    <source>
        <dbReference type="EMBL" id="KAK6639332.1"/>
    </source>
</evidence>
<reference evidence="2 3" key="1">
    <citation type="submission" date="2023-10" db="EMBL/GenBank/DDBJ databases">
        <title>Genomes of two closely related lineages of the louse Polyplax serrata with different host specificities.</title>
        <authorList>
            <person name="Martinu J."/>
            <person name="Tarabai H."/>
            <person name="Stefka J."/>
            <person name="Hypsa V."/>
        </authorList>
    </citation>
    <scope>NUCLEOTIDE SEQUENCE [LARGE SCALE GENOMIC DNA]</scope>
    <source>
        <strain evidence="2">HR10_N</strain>
    </source>
</reference>
<evidence type="ECO:0000256" key="1">
    <source>
        <dbReference type="SAM" id="Coils"/>
    </source>
</evidence>
<feature type="coiled-coil region" evidence="1">
    <location>
        <begin position="5"/>
        <end position="42"/>
    </location>
</feature>
<organism evidence="2 3">
    <name type="scientific">Polyplax serrata</name>
    <name type="common">Common mouse louse</name>
    <dbReference type="NCBI Taxonomy" id="468196"/>
    <lineage>
        <taxon>Eukaryota</taxon>
        <taxon>Metazoa</taxon>
        <taxon>Ecdysozoa</taxon>
        <taxon>Arthropoda</taxon>
        <taxon>Hexapoda</taxon>
        <taxon>Insecta</taxon>
        <taxon>Pterygota</taxon>
        <taxon>Neoptera</taxon>
        <taxon>Paraneoptera</taxon>
        <taxon>Psocodea</taxon>
        <taxon>Troctomorpha</taxon>
        <taxon>Phthiraptera</taxon>
        <taxon>Anoplura</taxon>
        <taxon>Polyplacidae</taxon>
        <taxon>Polyplax</taxon>
    </lineage>
</organism>